<dbReference type="InterPro" id="IPR043732">
    <property type="entry name" value="DUF5675"/>
</dbReference>
<comment type="caution">
    <text evidence="2">The sequence shown here is derived from an EMBL/GenBank/DDBJ whole genome shotgun (WGS) entry which is preliminary data.</text>
</comment>
<dbReference type="Pfam" id="PF18925">
    <property type="entry name" value="DUF5675"/>
    <property type="match status" value="1"/>
</dbReference>
<evidence type="ECO:0000259" key="1">
    <source>
        <dbReference type="Pfam" id="PF18925"/>
    </source>
</evidence>
<gene>
    <name evidence="2" type="ORF">NQX30_03820</name>
</gene>
<feature type="domain" description="DUF5675" evidence="1">
    <location>
        <begin position="3"/>
        <end position="75"/>
    </location>
</feature>
<dbReference type="EMBL" id="JANQAO010000002">
    <property type="protein sequence ID" value="MDM5147498.1"/>
    <property type="molecule type" value="Genomic_DNA"/>
</dbReference>
<reference evidence="2" key="2">
    <citation type="journal article" date="2023" name="Microbiome">
        <title>Synthase-selected sorting approach identifies a beta-lactone synthase in a nudibranch symbiotic bacterium.</title>
        <authorList>
            <person name="Dzunkova M."/>
            <person name="La Clair J.J."/>
            <person name="Tyml T."/>
            <person name="Doud D."/>
            <person name="Schulz F."/>
            <person name="Piquer-Esteban S."/>
            <person name="Porcel Sanchis D."/>
            <person name="Osborn A."/>
            <person name="Robinson D."/>
            <person name="Louie K.B."/>
            <person name="Bowen B.P."/>
            <person name="Bowers R.M."/>
            <person name="Lee J."/>
            <person name="Arnau V."/>
            <person name="Diaz-Villanueva W."/>
            <person name="Stepanauskas R."/>
            <person name="Gosliner T."/>
            <person name="Date S.V."/>
            <person name="Northen T.R."/>
            <person name="Cheng J.F."/>
            <person name="Burkart M.D."/>
            <person name="Woyke T."/>
        </authorList>
    </citation>
    <scope>NUCLEOTIDE SEQUENCE</scope>
    <source>
        <strain evidence="2">Df01</strain>
    </source>
</reference>
<keyword evidence="3" id="KW-1185">Reference proteome</keyword>
<protein>
    <submittedName>
        <fullName evidence="2">DUF5675 family protein</fullName>
    </submittedName>
</protein>
<evidence type="ECO:0000313" key="2">
    <source>
        <dbReference type="EMBL" id="MDM5147498.1"/>
    </source>
</evidence>
<name>A0ABT7QLW8_9GAMM</name>
<sequence length="94" mass="10669">MTSGRFHERSKKYPEEHRGMLLINDIPNFKWVLIHIGNSAKDTKGYVLVGEELRLNNEGRVINSAKAYCRIYSKLAAAAGSDEGLIIKIRRLLI</sequence>
<evidence type="ECO:0000313" key="3">
    <source>
        <dbReference type="Proteomes" id="UP001168167"/>
    </source>
</evidence>
<organism evidence="2 3">
    <name type="scientific">Candidatus Doriopsillibacter californiensis</name>
    <dbReference type="NCBI Taxonomy" id="2970740"/>
    <lineage>
        <taxon>Bacteria</taxon>
        <taxon>Pseudomonadati</taxon>
        <taxon>Pseudomonadota</taxon>
        <taxon>Gammaproteobacteria</taxon>
        <taxon>Candidatus Tethybacterales</taxon>
        <taxon>Candidatus Persebacteraceae</taxon>
        <taxon>Candidatus Doriopsillibacter</taxon>
    </lineage>
</organism>
<reference evidence="2" key="1">
    <citation type="submission" date="2022-08" db="EMBL/GenBank/DDBJ databases">
        <authorList>
            <person name="Dzunkova M."/>
            <person name="La Clair J."/>
            <person name="Tyml T."/>
            <person name="Doud D."/>
            <person name="Schulz F."/>
            <person name="Piquer S."/>
            <person name="Porcel Sanchis D."/>
            <person name="Osborn A."/>
            <person name="Robinson D."/>
            <person name="Louie K.B."/>
            <person name="Bowen B.P."/>
            <person name="Bowers R."/>
            <person name="Lee J."/>
            <person name="Arnau Llombart V."/>
            <person name="Diaz Villanueva W."/>
            <person name="Gosliner T."/>
            <person name="Northen T."/>
            <person name="Cheng J.-F."/>
            <person name="Burkart M.D."/>
            <person name="Woyke T."/>
        </authorList>
    </citation>
    <scope>NUCLEOTIDE SEQUENCE</scope>
    <source>
        <strain evidence="2">Df01</strain>
    </source>
</reference>
<proteinExistence type="predicted"/>
<accession>A0ABT7QLW8</accession>
<dbReference type="Proteomes" id="UP001168167">
    <property type="component" value="Unassembled WGS sequence"/>
</dbReference>